<dbReference type="RefSeq" id="WP_180752671.1">
    <property type="nucleotide sequence ID" value="NZ_JXJU01000002.1"/>
</dbReference>
<keyword evidence="2" id="KW-1185">Reference proteome</keyword>
<dbReference type="Proteomes" id="UP000218181">
    <property type="component" value="Unassembled WGS sequence"/>
</dbReference>
<protein>
    <submittedName>
        <fullName evidence="1">Uncharacterized protein</fullName>
    </submittedName>
</protein>
<organism evidence="1 2">
    <name type="scientific">Lactococcus fujiensis JCM 16395</name>
    <dbReference type="NCBI Taxonomy" id="1291764"/>
    <lineage>
        <taxon>Bacteria</taxon>
        <taxon>Bacillati</taxon>
        <taxon>Bacillota</taxon>
        <taxon>Bacilli</taxon>
        <taxon>Lactobacillales</taxon>
        <taxon>Streptococcaceae</taxon>
        <taxon>Lactococcus</taxon>
    </lineage>
</organism>
<reference evidence="1 2" key="1">
    <citation type="submission" date="2014-12" db="EMBL/GenBank/DDBJ databases">
        <title>Draft genome sequences of 10 type strains of Lactococcus.</title>
        <authorList>
            <person name="Sun Z."/>
            <person name="Zhong Z."/>
            <person name="Liu W."/>
            <person name="Zhang W."/>
            <person name="Zhang H."/>
        </authorList>
    </citation>
    <scope>NUCLEOTIDE SEQUENCE [LARGE SCALE GENOMIC DNA]</scope>
    <source>
        <strain evidence="1 2">JCM 16395</strain>
    </source>
</reference>
<evidence type="ECO:0000313" key="2">
    <source>
        <dbReference type="Proteomes" id="UP000218181"/>
    </source>
</evidence>
<comment type="caution">
    <text evidence="1">The sequence shown here is derived from an EMBL/GenBank/DDBJ whole genome shotgun (WGS) entry which is preliminary data.</text>
</comment>
<dbReference type="EMBL" id="JXJU01000002">
    <property type="protein sequence ID" value="PCS00974.1"/>
    <property type="molecule type" value="Genomic_DNA"/>
</dbReference>
<dbReference type="STRING" id="1291764.GCA_001311235_01124"/>
<accession>A0A2A5RNQ7</accession>
<sequence>MTFTNKNKSFEYNLVLNTANNTFEAYLTDNFNISGYGATIEEAVQNLEKIV</sequence>
<dbReference type="AlphaFoldDB" id="A0A2A5RNQ7"/>
<name>A0A2A5RNQ7_9LACT</name>
<evidence type="ECO:0000313" key="1">
    <source>
        <dbReference type="EMBL" id="PCS00974.1"/>
    </source>
</evidence>
<gene>
    <name evidence="1" type="ORF">RT41_GL000764</name>
</gene>
<proteinExistence type="predicted"/>